<comment type="caution">
    <text evidence="2">The sequence shown here is derived from an EMBL/GenBank/DDBJ whole genome shotgun (WGS) entry which is preliminary data.</text>
</comment>
<protein>
    <recommendedName>
        <fullName evidence="4">Proteins of 100 residues with WXG</fullName>
    </recommendedName>
</protein>
<gene>
    <name evidence="2" type="ORF">GCM10010178_15430</name>
</gene>
<feature type="compositionally biased region" description="Basic and acidic residues" evidence="1">
    <location>
        <begin position="270"/>
        <end position="282"/>
    </location>
</feature>
<evidence type="ECO:0000256" key="1">
    <source>
        <dbReference type="SAM" id="MobiDB-lite"/>
    </source>
</evidence>
<dbReference type="EMBL" id="BMRE01000003">
    <property type="protein sequence ID" value="GGU24131.1"/>
    <property type="molecule type" value="Genomic_DNA"/>
</dbReference>
<evidence type="ECO:0000313" key="2">
    <source>
        <dbReference type="EMBL" id="GGU24131.1"/>
    </source>
</evidence>
<name>A0ABQ2UDT2_9PSEU</name>
<accession>A0ABQ2UDT2</accession>
<feature type="compositionally biased region" description="Acidic residues" evidence="1">
    <location>
        <begin position="303"/>
        <end position="312"/>
    </location>
</feature>
<evidence type="ECO:0008006" key="4">
    <source>
        <dbReference type="Google" id="ProtNLM"/>
    </source>
</evidence>
<reference evidence="3" key="1">
    <citation type="journal article" date="2019" name="Int. J. Syst. Evol. Microbiol.">
        <title>The Global Catalogue of Microorganisms (GCM) 10K type strain sequencing project: providing services to taxonomists for standard genome sequencing and annotation.</title>
        <authorList>
            <consortium name="The Broad Institute Genomics Platform"/>
            <consortium name="The Broad Institute Genome Sequencing Center for Infectious Disease"/>
            <person name="Wu L."/>
            <person name="Ma J."/>
        </authorList>
    </citation>
    <scope>NUCLEOTIDE SEQUENCE [LARGE SCALE GENOMIC DNA]</scope>
    <source>
        <strain evidence="3">JCM 3296</strain>
    </source>
</reference>
<dbReference type="RefSeq" id="WP_189252876.1">
    <property type="nucleotide sequence ID" value="NZ_BMRE01000003.1"/>
</dbReference>
<evidence type="ECO:0000313" key="3">
    <source>
        <dbReference type="Proteomes" id="UP000649573"/>
    </source>
</evidence>
<feature type="region of interest" description="Disordered" evidence="1">
    <location>
        <begin position="252"/>
        <end position="322"/>
    </location>
</feature>
<dbReference type="SUPFAM" id="SSF140453">
    <property type="entry name" value="EsxAB dimer-like"/>
    <property type="match status" value="1"/>
</dbReference>
<proteinExistence type="predicted"/>
<keyword evidence="3" id="KW-1185">Reference proteome</keyword>
<sequence length="322" mass="35250">MSFEGHFDANVEDDGEWRRAVEQLGPAMMQLLSVYADFEGEEDQLPNYIPRMEEMFRLFASGSQHPADEIAKAMRAGRDLMIAVKEKHLADVKTYVGEWHGAAAEQFEVYLNSMTLAIRRYEDALDAIAVLVEAYRGLVVAMRKDVVAMVQRVFSGLEAAEQAQLKISLAIATAFVAAIGSVVTGGAATGLAVEALSGTIGVSMEQIGASDEFHVLASMVDQGEQIIEEVRHARKKIEAGFRAVTESMIGSHMEETRPPRPEIVTAPSFDPKDFGLPEEYQRGHQLPAPGGPLVEQPPKDTGPDSDIDDETGLDVYPEQVMR</sequence>
<organism evidence="2 3">
    <name type="scientific">Lentzea flava</name>
    <dbReference type="NCBI Taxonomy" id="103732"/>
    <lineage>
        <taxon>Bacteria</taxon>
        <taxon>Bacillati</taxon>
        <taxon>Actinomycetota</taxon>
        <taxon>Actinomycetes</taxon>
        <taxon>Pseudonocardiales</taxon>
        <taxon>Pseudonocardiaceae</taxon>
        <taxon>Lentzea</taxon>
    </lineage>
</organism>
<dbReference type="Proteomes" id="UP000649573">
    <property type="component" value="Unassembled WGS sequence"/>
</dbReference>
<dbReference type="InterPro" id="IPR036689">
    <property type="entry name" value="ESAT-6-like_sf"/>
</dbReference>